<gene>
    <name evidence="2" type="ORF">MENT_LOCUS56547</name>
</gene>
<feature type="compositionally biased region" description="Low complexity" evidence="1">
    <location>
        <begin position="62"/>
        <end position="74"/>
    </location>
</feature>
<feature type="region of interest" description="Disordered" evidence="1">
    <location>
        <begin position="48"/>
        <end position="74"/>
    </location>
</feature>
<sequence>MKDEEEDEEEDDNEIHAAPEDFEFFANLGEQNLPPLLQDADEVEGFDEVHTHTTTPGFTPLGGSTRGSTTSSSP</sequence>
<evidence type="ECO:0000256" key="1">
    <source>
        <dbReference type="SAM" id="MobiDB-lite"/>
    </source>
</evidence>
<evidence type="ECO:0000313" key="2">
    <source>
        <dbReference type="EMBL" id="CAD2202892.1"/>
    </source>
</evidence>
<name>A0A6V7XUA8_MELEN</name>
<comment type="caution">
    <text evidence="2">The sequence shown here is derived from an EMBL/GenBank/DDBJ whole genome shotgun (WGS) entry which is preliminary data.</text>
</comment>
<dbReference type="EMBL" id="CAJEWN010002276">
    <property type="protein sequence ID" value="CAD2202892.1"/>
    <property type="molecule type" value="Genomic_DNA"/>
</dbReference>
<dbReference type="AlphaFoldDB" id="A0A6V7XUA8"/>
<evidence type="ECO:0000313" key="3">
    <source>
        <dbReference type="Proteomes" id="UP000580250"/>
    </source>
</evidence>
<protein>
    <submittedName>
        <fullName evidence="2">Uncharacterized protein</fullName>
    </submittedName>
</protein>
<dbReference type="Proteomes" id="UP000580250">
    <property type="component" value="Unassembled WGS sequence"/>
</dbReference>
<organism evidence="2 3">
    <name type="scientific">Meloidogyne enterolobii</name>
    <name type="common">Root-knot nematode worm</name>
    <name type="synonym">Meloidogyne mayaguensis</name>
    <dbReference type="NCBI Taxonomy" id="390850"/>
    <lineage>
        <taxon>Eukaryota</taxon>
        <taxon>Metazoa</taxon>
        <taxon>Ecdysozoa</taxon>
        <taxon>Nematoda</taxon>
        <taxon>Chromadorea</taxon>
        <taxon>Rhabditida</taxon>
        <taxon>Tylenchina</taxon>
        <taxon>Tylenchomorpha</taxon>
        <taxon>Tylenchoidea</taxon>
        <taxon>Meloidogynidae</taxon>
        <taxon>Meloidogyninae</taxon>
        <taxon>Meloidogyne</taxon>
    </lineage>
</organism>
<proteinExistence type="predicted"/>
<accession>A0A6V7XUA8</accession>
<reference evidence="2 3" key="1">
    <citation type="submission" date="2020-08" db="EMBL/GenBank/DDBJ databases">
        <authorList>
            <person name="Koutsovoulos G."/>
            <person name="Danchin GJ E."/>
        </authorList>
    </citation>
    <scope>NUCLEOTIDE SEQUENCE [LARGE SCALE GENOMIC DNA]</scope>
</reference>